<dbReference type="InterPro" id="IPR013149">
    <property type="entry name" value="ADH-like_C"/>
</dbReference>
<dbReference type="InterPro" id="IPR036291">
    <property type="entry name" value="NAD(P)-bd_dom_sf"/>
</dbReference>
<dbReference type="PANTHER" id="PTHR43205:SF7">
    <property type="entry name" value="PROSTAGLANDIN REDUCTASE 1"/>
    <property type="match status" value="1"/>
</dbReference>
<dbReference type="InterPro" id="IPR041694">
    <property type="entry name" value="ADH_N_2"/>
</dbReference>
<dbReference type="Pfam" id="PF00107">
    <property type="entry name" value="ADH_zinc_N"/>
    <property type="match status" value="1"/>
</dbReference>
<dbReference type="Gene3D" id="3.40.50.720">
    <property type="entry name" value="NAD(P)-binding Rossmann-like Domain"/>
    <property type="match status" value="1"/>
</dbReference>
<evidence type="ECO:0000259" key="2">
    <source>
        <dbReference type="Pfam" id="PF00107"/>
    </source>
</evidence>
<dbReference type="EMBL" id="CP117880">
    <property type="protein sequence ID" value="WDF66963.1"/>
    <property type="molecule type" value="Genomic_DNA"/>
</dbReference>
<evidence type="ECO:0000313" key="4">
    <source>
        <dbReference type="EMBL" id="WDF66963.1"/>
    </source>
</evidence>
<dbReference type="CDD" id="cd05288">
    <property type="entry name" value="PGDH"/>
    <property type="match status" value="1"/>
</dbReference>
<dbReference type="Pfam" id="PF16884">
    <property type="entry name" value="ADH_N_2"/>
    <property type="match status" value="1"/>
</dbReference>
<dbReference type="Proteomes" id="UP001221558">
    <property type="component" value="Chromosome"/>
</dbReference>
<dbReference type="InterPro" id="IPR011032">
    <property type="entry name" value="GroES-like_sf"/>
</dbReference>
<dbReference type="InterPro" id="IPR045010">
    <property type="entry name" value="MDR_fam"/>
</dbReference>
<dbReference type="SUPFAM" id="SSF51735">
    <property type="entry name" value="NAD(P)-binding Rossmann-fold domains"/>
    <property type="match status" value="1"/>
</dbReference>
<feature type="domain" description="Oxidoreductase N-terminal" evidence="3">
    <location>
        <begin position="7"/>
        <end position="111"/>
    </location>
</feature>
<proteinExistence type="predicted"/>
<feature type="domain" description="Alcohol dehydrogenase-like C-terminal" evidence="2">
    <location>
        <begin position="160"/>
        <end position="275"/>
    </location>
</feature>
<dbReference type="RefSeq" id="WP_274265703.1">
    <property type="nucleotide sequence ID" value="NZ_CP117880.1"/>
</dbReference>
<evidence type="ECO:0000313" key="5">
    <source>
        <dbReference type="Proteomes" id="UP001221558"/>
    </source>
</evidence>
<accession>A0ABY7WBF3</accession>
<dbReference type="PANTHER" id="PTHR43205">
    <property type="entry name" value="PROSTAGLANDIN REDUCTASE"/>
    <property type="match status" value="1"/>
</dbReference>
<protein>
    <submittedName>
        <fullName evidence="4">NADP-dependent oxidoreductase</fullName>
    </submittedName>
</protein>
<evidence type="ECO:0000259" key="3">
    <source>
        <dbReference type="Pfam" id="PF16884"/>
    </source>
</evidence>
<keyword evidence="1" id="KW-0560">Oxidoreductase</keyword>
<keyword evidence="5" id="KW-1185">Reference proteome</keyword>
<dbReference type="Gene3D" id="3.90.180.10">
    <property type="entry name" value="Medium-chain alcohol dehydrogenases, catalytic domain"/>
    <property type="match status" value="1"/>
</dbReference>
<organism evidence="4 5">
    <name type="scientific">Sphingobacterium oryzagri</name>
    <dbReference type="NCBI Taxonomy" id="3025669"/>
    <lineage>
        <taxon>Bacteria</taxon>
        <taxon>Pseudomonadati</taxon>
        <taxon>Bacteroidota</taxon>
        <taxon>Sphingobacteriia</taxon>
        <taxon>Sphingobacteriales</taxon>
        <taxon>Sphingobacteriaceae</taxon>
        <taxon>Sphingobacterium</taxon>
    </lineage>
</organism>
<sequence length="342" mass="37579">MGNKQNRQIVLKQRPTGSAKLEDFQIIKNEIPSVKDGEILFQNIMISVEPYQRNLMGNGSSELDSLDIGETMQGPTVAKIIVSKNNDFKVGDYVQTWSGWQDYGVSNGSDIRLLDPKAAPLSTALGPLGLNGFAAWYGMTKLHDFKPNGTLVVTGAAGSVGSLAAQLGKLRGYRVVGVAGGKDKVNLLREDLGLDAAIDYKATDLEDQVRKALPDGIDSFYENVGGPIFPILMEYFNKDAKMTISGTIADYSNTELPKGTNYLPRLITIIHYRFLNIKAFATPFVMDSMDEFLQEVTPLIQDGKIKYSEEFVDGFDKLPETFLSLFDGSHSGKKLIVMAQND</sequence>
<reference evidence="4 5" key="1">
    <citation type="submission" date="2023-02" db="EMBL/GenBank/DDBJ databases">
        <title>Genome sequence of Sphingobacterium sp. KACC 22765.</title>
        <authorList>
            <person name="Kim S."/>
            <person name="Heo J."/>
            <person name="Kwon S.-W."/>
        </authorList>
    </citation>
    <scope>NUCLEOTIDE SEQUENCE [LARGE SCALE GENOMIC DNA]</scope>
    <source>
        <strain evidence="4 5">KACC 22765</strain>
    </source>
</reference>
<name>A0ABY7WBF3_9SPHI</name>
<gene>
    <name evidence="4" type="ORF">PQ465_11660</name>
</gene>
<evidence type="ECO:0000256" key="1">
    <source>
        <dbReference type="ARBA" id="ARBA00023002"/>
    </source>
</evidence>
<dbReference type="SUPFAM" id="SSF50129">
    <property type="entry name" value="GroES-like"/>
    <property type="match status" value="1"/>
</dbReference>